<evidence type="ECO:0000256" key="2">
    <source>
        <dbReference type="ARBA" id="ARBA00022617"/>
    </source>
</evidence>
<dbReference type="PANTHER" id="PTHR30600:SF10">
    <property type="entry name" value="BLL6722 PROTEIN"/>
    <property type="match status" value="1"/>
</dbReference>
<keyword evidence="7 8" id="KW-0408">Iron</keyword>
<dbReference type="RefSeq" id="WP_345253665.1">
    <property type="nucleotide sequence ID" value="NZ_BAABGY010000002.1"/>
</dbReference>
<dbReference type="InterPro" id="IPR009056">
    <property type="entry name" value="Cyt_c-like_dom"/>
</dbReference>
<reference evidence="11" key="1">
    <citation type="journal article" date="2019" name="Int. J. Syst. Evol. Microbiol.">
        <title>The Global Catalogue of Microorganisms (GCM) 10K type strain sequencing project: providing services to taxonomists for standard genome sequencing and annotation.</title>
        <authorList>
            <consortium name="The Broad Institute Genomics Platform"/>
            <consortium name="The Broad Institute Genome Sequencing Center for Infectious Disease"/>
            <person name="Wu L."/>
            <person name="Ma J."/>
        </authorList>
    </citation>
    <scope>NUCLEOTIDE SEQUENCE [LARGE SCALE GENOMIC DNA]</scope>
    <source>
        <strain evidence="11">JCM 17919</strain>
    </source>
</reference>
<dbReference type="InterPro" id="IPR004852">
    <property type="entry name" value="Di-haem_cyt_c_peroxidsae"/>
</dbReference>
<dbReference type="PIRSF" id="PIRSF000294">
    <property type="entry name" value="Cytochrome-c_peroxidase"/>
    <property type="match status" value="1"/>
</dbReference>
<dbReference type="InterPro" id="IPR036909">
    <property type="entry name" value="Cyt_c-like_dom_sf"/>
</dbReference>
<dbReference type="Pfam" id="PF03150">
    <property type="entry name" value="CCP_MauG"/>
    <property type="match status" value="1"/>
</dbReference>
<evidence type="ECO:0000256" key="6">
    <source>
        <dbReference type="ARBA" id="ARBA00023002"/>
    </source>
</evidence>
<accession>A0ABP8GDH0</accession>
<dbReference type="Proteomes" id="UP001501725">
    <property type="component" value="Unassembled WGS sequence"/>
</dbReference>
<sequence length="347" mass="38045">MLSLRPWTILSLLALLCGGGAALLAGCRRSDAFRATPMLFATPAGFPQPAYDFAAAPLTREGVELGRRLFYEGRLSSDGVHACGSCHVASASFTTPDHDLSHGVNSSHTTRNAPALLNLAWYQNYFQDGRYNSLESVTVHHLTSPTEMGETLANVVAKLQGDSAYRRLFRAAYGDETVSAMRLTDALKQFQLSMVSADSRYDKVKRGEAAFTTQEQSGYALFIAKCGSCHREPLFSDFSYRNTGLPQDPVLRDAGRMTVTGNGADSLKFRVPSLRNLSLSSYYGHDGRFSAFRLMLRHYQNGVQPGPTLDPLLAGGIPMTTAQEDDLVAFLFTLTDTAYVNNPRYRP</sequence>
<keyword evidence="11" id="KW-1185">Reference proteome</keyword>
<comment type="subcellular location">
    <subcellularLocation>
        <location evidence="1">Periplasm</location>
    </subcellularLocation>
</comment>
<evidence type="ECO:0000256" key="4">
    <source>
        <dbReference type="ARBA" id="ARBA00022729"/>
    </source>
</evidence>
<keyword evidence="10" id="KW-0575">Peroxidase</keyword>
<keyword evidence="4" id="KW-0732">Signal</keyword>
<proteinExistence type="predicted"/>
<keyword evidence="5" id="KW-0574">Periplasm</keyword>
<evidence type="ECO:0000259" key="9">
    <source>
        <dbReference type="PROSITE" id="PS51007"/>
    </source>
</evidence>
<evidence type="ECO:0000256" key="7">
    <source>
        <dbReference type="ARBA" id="ARBA00023004"/>
    </source>
</evidence>
<gene>
    <name evidence="10" type="ORF">GCM10023184_08560</name>
</gene>
<dbReference type="GO" id="GO:0004601">
    <property type="term" value="F:peroxidase activity"/>
    <property type="evidence" value="ECO:0007669"/>
    <property type="project" value="UniProtKB-KW"/>
</dbReference>
<evidence type="ECO:0000256" key="3">
    <source>
        <dbReference type="ARBA" id="ARBA00022723"/>
    </source>
</evidence>
<name>A0ABP8GDH0_9BACT</name>
<evidence type="ECO:0000256" key="1">
    <source>
        <dbReference type="ARBA" id="ARBA00004418"/>
    </source>
</evidence>
<protein>
    <submittedName>
        <fullName evidence="10">Cytochrome c peroxidase</fullName>
    </submittedName>
</protein>
<dbReference type="PROSITE" id="PS51257">
    <property type="entry name" value="PROKAR_LIPOPROTEIN"/>
    <property type="match status" value="1"/>
</dbReference>
<dbReference type="PANTHER" id="PTHR30600">
    <property type="entry name" value="CYTOCHROME C PEROXIDASE-RELATED"/>
    <property type="match status" value="1"/>
</dbReference>
<dbReference type="Gene3D" id="1.10.760.10">
    <property type="entry name" value="Cytochrome c-like domain"/>
    <property type="match status" value="2"/>
</dbReference>
<evidence type="ECO:0000313" key="10">
    <source>
        <dbReference type="EMBL" id="GAA4322278.1"/>
    </source>
</evidence>
<evidence type="ECO:0000313" key="11">
    <source>
        <dbReference type="Proteomes" id="UP001501725"/>
    </source>
</evidence>
<dbReference type="InterPro" id="IPR051395">
    <property type="entry name" value="Cytochrome_c_Peroxidase/MauG"/>
</dbReference>
<feature type="domain" description="Cytochrome c" evidence="9">
    <location>
        <begin position="202"/>
        <end position="335"/>
    </location>
</feature>
<dbReference type="SUPFAM" id="SSF46626">
    <property type="entry name" value="Cytochrome c"/>
    <property type="match status" value="2"/>
</dbReference>
<evidence type="ECO:0000256" key="5">
    <source>
        <dbReference type="ARBA" id="ARBA00022764"/>
    </source>
</evidence>
<evidence type="ECO:0000256" key="8">
    <source>
        <dbReference type="PROSITE-ProRule" id="PRU00433"/>
    </source>
</evidence>
<dbReference type="PROSITE" id="PS51007">
    <property type="entry name" value="CYTC"/>
    <property type="match status" value="1"/>
</dbReference>
<dbReference type="InterPro" id="IPR026259">
    <property type="entry name" value="MauG/Cytc_peroxidase"/>
</dbReference>
<organism evidence="10 11">
    <name type="scientific">Flaviaesturariibacter amylovorans</name>
    <dbReference type="NCBI Taxonomy" id="1084520"/>
    <lineage>
        <taxon>Bacteria</taxon>
        <taxon>Pseudomonadati</taxon>
        <taxon>Bacteroidota</taxon>
        <taxon>Chitinophagia</taxon>
        <taxon>Chitinophagales</taxon>
        <taxon>Chitinophagaceae</taxon>
        <taxon>Flaviaestuariibacter</taxon>
    </lineage>
</organism>
<dbReference type="EMBL" id="BAABGY010000002">
    <property type="protein sequence ID" value="GAA4322278.1"/>
    <property type="molecule type" value="Genomic_DNA"/>
</dbReference>
<comment type="caution">
    <text evidence="10">The sequence shown here is derived from an EMBL/GenBank/DDBJ whole genome shotgun (WGS) entry which is preliminary data.</text>
</comment>
<keyword evidence="6" id="KW-0560">Oxidoreductase</keyword>
<keyword evidence="2 8" id="KW-0349">Heme</keyword>
<keyword evidence="3 8" id="KW-0479">Metal-binding</keyword>